<dbReference type="GeneID" id="14908726"/>
<dbReference type="EMBL" id="GL983624">
    <property type="protein sequence ID" value="EGR32564.1"/>
    <property type="molecule type" value="Genomic_DNA"/>
</dbReference>
<evidence type="ECO:0008006" key="4">
    <source>
        <dbReference type="Google" id="ProtNLM"/>
    </source>
</evidence>
<sequence length="188" mass="23180">FIVQFLNNFLYFQIVTVLCFLFLLRKYICFLFYFLLFYSSVYIIVFYSFFILFSFKLVKIRLHFLKYFYFMYYLLYKKGYFISYIIFISSSKFLSEKNKKVGFLKKVRKMTFLISIKPSFSVMHIVKKLENLINLLNELLKNNQLWNILQLLFDCFCIIILFLICFVTIFPQFYIQEEDLWIKFLQVN</sequence>
<dbReference type="RefSeq" id="XP_004036550.1">
    <property type="nucleotide sequence ID" value="XM_004036502.1"/>
</dbReference>
<reference evidence="2 3" key="1">
    <citation type="submission" date="2011-07" db="EMBL/GenBank/DDBJ databases">
        <authorList>
            <person name="Coyne R."/>
            <person name="Brami D."/>
            <person name="Johnson J."/>
            <person name="Hostetler J."/>
            <person name="Hannick L."/>
            <person name="Clark T."/>
            <person name="Cassidy-Hanley D."/>
            <person name="Inman J."/>
        </authorList>
    </citation>
    <scope>NUCLEOTIDE SEQUENCE [LARGE SCALE GENOMIC DNA]</scope>
    <source>
        <strain evidence="2 3">G5</strain>
    </source>
</reference>
<keyword evidence="1" id="KW-1133">Transmembrane helix</keyword>
<protein>
    <recommendedName>
        <fullName evidence="4">Transmembrane protein</fullName>
    </recommendedName>
</protein>
<evidence type="ECO:0000313" key="3">
    <source>
        <dbReference type="Proteomes" id="UP000008983"/>
    </source>
</evidence>
<accession>G0QQE1</accession>
<feature type="transmembrane region" description="Helical" evidence="1">
    <location>
        <begin position="6"/>
        <end position="24"/>
    </location>
</feature>
<name>G0QQE1_ICHMU</name>
<feature type="transmembrane region" description="Helical" evidence="1">
    <location>
        <begin position="31"/>
        <end position="55"/>
    </location>
</feature>
<dbReference type="AlphaFoldDB" id="G0QQE1"/>
<keyword evidence="1" id="KW-0472">Membrane</keyword>
<proteinExistence type="predicted"/>
<feature type="transmembrane region" description="Helical" evidence="1">
    <location>
        <begin position="146"/>
        <end position="170"/>
    </location>
</feature>
<gene>
    <name evidence="2" type="ORF">IMG5_077690</name>
</gene>
<feature type="non-terminal residue" evidence="2">
    <location>
        <position position="1"/>
    </location>
</feature>
<keyword evidence="1" id="KW-0812">Transmembrane</keyword>
<dbReference type="InParanoid" id="G0QQE1"/>
<keyword evidence="3" id="KW-1185">Reference proteome</keyword>
<evidence type="ECO:0000256" key="1">
    <source>
        <dbReference type="SAM" id="Phobius"/>
    </source>
</evidence>
<dbReference type="Proteomes" id="UP000008983">
    <property type="component" value="Unassembled WGS sequence"/>
</dbReference>
<evidence type="ECO:0000313" key="2">
    <source>
        <dbReference type="EMBL" id="EGR32564.1"/>
    </source>
</evidence>
<organism evidence="2 3">
    <name type="scientific">Ichthyophthirius multifiliis</name>
    <name type="common">White spot disease agent</name>
    <name type="synonym">Ich</name>
    <dbReference type="NCBI Taxonomy" id="5932"/>
    <lineage>
        <taxon>Eukaryota</taxon>
        <taxon>Sar</taxon>
        <taxon>Alveolata</taxon>
        <taxon>Ciliophora</taxon>
        <taxon>Intramacronucleata</taxon>
        <taxon>Oligohymenophorea</taxon>
        <taxon>Hymenostomatida</taxon>
        <taxon>Ophryoglenina</taxon>
        <taxon>Ichthyophthirius</taxon>
    </lineage>
</organism>
<feature type="transmembrane region" description="Helical" evidence="1">
    <location>
        <begin position="67"/>
        <end position="89"/>
    </location>
</feature>